<dbReference type="Proteomes" id="UP000000305">
    <property type="component" value="Unassembled WGS sequence"/>
</dbReference>
<dbReference type="KEGG" id="dpx:DAPPUDRAFT_110846"/>
<dbReference type="AlphaFoldDB" id="E9H7B8"/>
<keyword evidence="3" id="KW-1185">Reference proteome</keyword>
<keyword evidence="1" id="KW-0175">Coiled coil</keyword>
<evidence type="ECO:0000256" key="1">
    <source>
        <dbReference type="SAM" id="Coils"/>
    </source>
</evidence>
<reference evidence="2 3" key="1">
    <citation type="journal article" date="2011" name="Science">
        <title>The ecoresponsive genome of Daphnia pulex.</title>
        <authorList>
            <person name="Colbourne J.K."/>
            <person name="Pfrender M.E."/>
            <person name="Gilbert D."/>
            <person name="Thomas W.K."/>
            <person name="Tucker A."/>
            <person name="Oakley T.H."/>
            <person name="Tokishita S."/>
            <person name="Aerts A."/>
            <person name="Arnold G.J."/>
            <person name="Basu M.K."/>
            <person name="Bauer D.J."/>
            <person name="Caceres C.E."/>
            <person name="Carmel L."/>
            <person name="Casola C."/>
            <person name="Choi J.H."/>
            <person name="Detter J.C."/>
            <person name="Dong Q."/>
            <person name="Dusheyko S."/>
            <person name="Eads B.D."/>
            <person name="Frohlich T."/>
            <person name="Geiler-Samerotte K.A."/>
            <person name="Gerlach D."/>
            <person name="Hatcher P."/>
            <person name="Jogdeo S."/>
            <person name="Krijgsveld J."/>
            <person name="Kriventseva E.V."/>
            <person name="Kultz D."/>
            <person name="Laforsch C."/>
            <person name="Lindquist E."/>
            <person name="Lopez J."/>
            <person name="Manak J.R."/>
            <person name="Muller J."/>
            <person name="Pangilinan J."/>
            <person name="Patwardhan R.P."/>
            <person name="Pitluck S."/>
            <person name="Pritham E.J."/>
            <person name="Rechtsteiner A."/>
            <person name="Rho M."/>
            <person name="Rogozin I.B."/>
            <person name="Sakarya O."/>
            <person name="Salamov A."/>
            <person name="Schaack S."/>
            <person name="Shapiro H."/>
            <person name="Shiga Y."/>
            <person name="Skalitzky C."/>
            <person name="Smith Z."/>
            <person name="Souvorov A."/>
            <person name="Sung W."/>
            <person name="Tang Z."/>
            <person name="Tsuchiya D."/>
            <person name="Tu H."/>
            <person name="Vos H."/>
            <person name="Wang M."/>
            <person name="Wolf Y.I."/>
            <person name="Yamagata H."/>
            <person name="Yamada T."/>
            <person name="Ye Y."/>
            <person name="Shaw J.R."/>
            <person name="Andrews J."/>
            <person name="Crease T.J."/>
            <person name="Tang H."/>
            <person name="Lucas S.M."/>
            <person name="Robertson H.M."/>
            <person name="Bork P."/>
            <person name="Koonin E.V."/>
            <person name="Zdobnov E.M."/>
            <person name="Grigoriev I.V."/>
            <person name="Lynch M."/>
            <person name="Boore J.L."/>
        </authorList>
    </citation>
    <scope>NUCLEOTIDE SEQUENCE [LARGE SCALE GENOMIC DNA]</scope>
</reference>
<evidence type="ECO:0000313" key="3">
    <source>
        <dbReference type="Proteomes" id="UP000000305"/>
    </source>
</evidence>
<protein>
    <submittedName>
        <fullName evidence="2">Uncharacterized protein</fullName>
    </submittedName>
</protein>
<accession>E9H7B8</accession>
<dbReference type="InParanoid" id="E9H7B8"/>
<gene>
    <name evidence="2" type="ORF">DAPPUDRAFT_110846</name>
</gene>
<sequence length="185" mass="20989">MGALDHPSFAIDWILKPPSKAHPSPWYLVCPTSTLEFWHFATLSDLFVKTASCWGHGSLEKKRIELEAGRDKAELVEILLNWKPIIISSKPDQLKTDMARANQENKVKHLEDQLEEQRSTAGAHNQELYSSTELLKWNEIWKPSTKRANQLCRLLKPFTLPCIGGDNTFSRRNGHLGAKKPGFDG</sequence>
<organism evidence="2 3">
    <name type="scientific">Daphnia pulex</name>
    <name type="common">Water flea</name>
    <dbReference type="NCBI Taxonomy" id="6669"/>
    <lineage>
        <taxon>Eukaryota</taxon>
        <taxon>Metazoa</taxon>
        <taxon>Ecdysozoa</taxon>
        <taxon>Arthropoda</taxon>
        <taxon>Crustacea</taxon>
        <taxon>Branchiopoda</taxon>
        <taxon>Diplostraca</taxon>
        <taxon>Cladocera</taxon>
        <taxon>Anomopoda</taxon>
        <taxon>Daphniidae</taxon>
        <taxon>Daphnia</taxon>
    </lineage>
</organism>
<proteinExistence type="predicted"/>
<name>E9H7B8_DAPPU</name>
<dbReference type="EMBL" id="GL732600">
    <property type="protein sequence ID" value="EFX72393.1"/>
    <property type="molecule type" value="Genomic_DNA"/>
</dbReference>
<feature type="coiled-coil region" evidence="1">
    <location>
        <begin position="100"/>
        <end position="127"/>
    </location>
</feature>
<evidence type="ECO:0000313" key="2">
    <source>
        <dbReference type="EMBL" id="EFX72393.1"/>
    </source>
</evidence>
<dbReference type="HOGENOM" id="CLU_1462768_0_0_1"/>